<feature type="compositionally biased region" description="Basic and acidic residues" evidence="2">
    <location>
        <begin position="99"/>
        <end position="116"/>
    </location>
</feature>
<dbReference type="Gene3D" id="3.10.290.10">
    <property type="entry name" value="RNA-binding S4 domain"/>
    <property type="match status" value="1"/>
</dbReference>
<name>A0A1T4VPC7_9GAMM</name>
<gene>
    <name evidence="3" type="ORF">SAMN02745132_04149</name>
</gene>
<dbReference type="EMBL" id="FUXU01000089">
    <property type="protein sequence ID" value="SKA66824.1"/>
    <property type="molecule type" value="Genomic_DNA"/>
</dbReference>
<reference evidence="4" key="1">
    <citation type="submission" date="2017-02" db="EMBL/GenBank/DDBJ databases">
        <authorList>
            <person name="Varghese N."/>
            <person name="Submissions S."/>
        </authorList>
    </citation>
    <scope>NUCLEOTIDE SEQUENCE [LARGE SCALE GENOMIC DNA]</scope>
    <source>
        <strain evidence="4">DSM 22720</strain>
    </source>
</reference>
<keyword evidence="4" id="KW-1185">Reference proteome</keyword>
<evidence type="ECO:0000256" key="2">
    <source>
        <dbReference type="SAM" id="MobiDB-lite"/>
    </source>
</evidence>
<dbReference type="SUPFAM" id="SSF55174">
    <property type="entry name" value="Alpha-L RNA-binding motif"/>
    <property type="match status" value="1"/>
</dbReference>
<evidence type="ECO:0000313" key="4">
    <source>
        <dbReference type="Proteomes" id="UP000190162"/>
    </source>
</evidence>
<organism evidence="3 4">
    <name type="scientific">Enterovibrio nigricans DSM 22720</name>
    <dbReference type="NCBI Taxonomy" id="1121868"/>
    <lineage>
        <taxon>Bacteria</taxon>
        <taxon>Pseudomonadati</taxon>
        <taxon>Pseudomonadota</taxon>
        <taxon>Gammaproteobacteria</taxon>
        <taxon>Vibrionales</taxon>
        <taxon>Vibrionaceae</taxon>
        <taxon>Enterovibrio</taxon>
    </lineage>
</organism>
<dbReference type="OrthoDB" id="9802835at2"/>
<accession>A0A1T4VPC7</accession>
<dbReference type="AlphaFoldDB" id="A0A1T4VPC7"/>
<protein>
    <submittedName>
        <fullName evidence="3">Ribosome-associated protein</fullName>
    </submittedName>
</protein>
<dbReference type="InterPro" id="IPR036986">
    <property type="entry name" value="S4_RNA-bd_sf"/>
</dbReference>
<proteinExistence type="predicted"/>
<evidence type="ECO:0000256" key="1">
    <source>
        <dbReference type="PROSITE-ProRule" id="PRU00182"/>
    </source>
</evidence>
<dbReference type="GO" id="GO:0003723">
    <property type="term" value="F:RNA binding"/>
    <property type="evidence" value="ECO:0007669"/>
    <property type="project" value="UniProtKB-KW"/>
</dbReference>
<dbReference type="Pfam" id="PF13275">
    <property type="entry name" value="S4_2"/>
    <property type="match status" value="1"/>
</dbReference>
<dbReference type="Proteomes" id="UP000190162">
    <property type="component" value="Unassembled WGS sequence"/>
</dbReference>
<dbReference type="PROSITE" id="PS50889">
    <property type="entry name" value="S4"/>
    <property type="match status" value="1"/>
</dbReference>
<feature type="region of interest" description="Disordered" evidence="2">
    <location>
        <begin position="84"/>
        <end position="151"/>
    </location>
</feature>
<keyword evidence="1" id="KW-0694">RNA-binding</keyword>
<dbReference type="RefSeq" id="WP_078754268.1">
    <property type="nucleotide sequence ID" value="NZ_FUXU01000089.1"/>
</dbReference>
<evidence type="ECO:0000313" key="3">
    <source>
        <dbReference type="EMBL" id="SKA66824.1"/>
    </source>
</evidence>
<sequence>MSHEEFEVEALGIEVSSQPIELYKVLKIANAVSGGGEAKAAISEGYVVVNGEVENRKRRKVYDGDVIAFNEEFYVVLCDTPPVHVEPKPKAPKAPKATEAPKETAKLAKEKSPKNAKEKKKAKPSNPPTQVVKKDVEETPRSSSGRRVISF</sequence>
<dbReference type="CDD" id="cd00165">
    <property type="entry name" value="S4"/>
    <property type="match status" value="1"/>
</dbReference>